<keyword evidence="1" id="KW-0805">Transcription regulation</keyword>
<dbReference type="Gene3D" id="1.10.10.10">
    <property type="entry name" value="Winged helix-like DNA-binding domain superfamily/Winged helix DNA-binding domain"/>
    <property type="match status" value="1"/>
</dbReference>
<protein>
    <submittedName>
        <fullName evidence="5">Lrp/AsnC family transcriptional regulator</fullName>
    </submittedName>
</protein>
<keyword evidence="6" id="KW-1185">Reference proteome</keyword>
<dbReference type="InterPro" id="IPR036388">
    <property type="entry name" value="WH-like_DNA-bd_sf"/>
</dbReference>
<organism evidence="5 6">
    <name type="scientific">Salipiger mangrovisoli</name>
    <dbReference type="NCBI Taxonomy" id="2865933"/>
    <lineage>
        <taxon>Bacteria</taxon>
        <taxon>Pseudomonadati</taxon>
        <taxon>Pseudomonadota</taxon>
        <taxon>Alphaproteobacteria</taxon>
        <taxon>Rhodobacterales</taxon>
        <taxon>Roseobacteraceae</taxon>
        <taxon>Salipiger</taxon>
    </lineage>
</organism>
<gene>
    <name evidence="5" type="ORF">IQ782_17060</name>
</gene>
<dbReference type="InterPro" id="IPR011008">
    <property type="entry name" value="Dimeric_a/b-barrel"/>
</dbReference>
<dbReference type="Pfam" id="PF13412">
    <property type="entry name" value="HTH_24"/>
    <property type="match status" value="1"/>
</dbReference>
<proteinExistence type="predicted"/>
<dbReference type="InterPro" id="IPR019885">
    <property type="entry name" value="Tscrpt_reg_HTH_AsnC-type_CS"/>
</dbReference>
<evidence type="ECO:0000313" key="5">
    <source>
        <dbReference type="EMBL" id="MBE9638567.1"/>
    </source>
</evidence>
<dbReference type="InterPro" id="IPR019887">
    <property type="entry name" value="Tscrpt_reg_AsnC/Lrp_C"/>
</dbReference>
<dbReference type="PRINTS" id="PR00033">
    <property type="entry name" value="HTHASNC"/>
</dbReference>
<dbReference type="PROSITE" id="PS00519">
    <property type="entry name" value="HTH_ASNC_1"/>
    <property type="match status" value="1"/>
</dbReference>
<dbReference type="PANTHER" id="PTHR30154:SF34">
    <property type="entry name" value="TRANSCRIPTIONAL REGULATOR AZLB"/>
    <property type="match status" value="1"/>
</dbReference>
<dbReference type="EMBL" id="JADFFK010000013">
    <property type="protein sequence ID" value="MBE9638567.1"/>
    <property type="molecule type" value="Genomic_DNA"/>
</dbReference>
<dbReference type="InterPro" id="IPR036390">
    <property type="entry name" value="WH_DNA-bd_sf"/>
</dbReference>
<evidence type="ECO:0000256" key="3">
    <source>
        <dbReference type="ARBA" id="ARBA00023163"/>
    </source>
</evidence>
<dbReference type="Proteomes" id="UP000607796">
    <property type="component" value="Unassembled WGS sequence"/>
</dbReference>
<accession>A0ABR9X534</accession>
<evidence type="ECO:0000256" key="2">
    <source>
        <dbReference type="ARBA" id="ARBA00023125"/>
    </source>
</evidence>
<reference evidence="5 6" key="1">
    <citation type="journal article" date="2021" name="Int. J. Syst. Evol. Microbiol.">
        <title>Salipiger mangrovisoli sp. nov., isolated from mangrove soil and the proposal for the reclassification of Paraphaeobacter pallidus as Salipiger pallidus comb. nov.</title>
        <authorList>
            <person name="Du J."/>
            <person name="Liu Y."/>
            <person name="Pei T."/>
            <person name="Deng M.R."/>
            <person name="Zhu H."/>
        </authorList>
    </citation>
    <scope>NUCLEOTIDE SEQUENCE [LARGE SCALE GENOMIC DNA]</scope>
    <source>
        <strain evidence="5 6">6D45A</strain>
    </source>
</reference>
<keyword evidence="3" id="KW-0804">Transcription</keyword>
<comment type="caution">
    <text evidence="5">The sequence shown here is derived from an EMBL/GenBank/DDBJ whole genome shotgun (WGS) entry which is preliminary data.</text>
</comment>
<sequence length="160" mass="18116">MEDNLKHTPTISPLEARMLDILQRDASISMTELARQTNSSSATCWRRLREMEEEGVVSAPVRLVDPAKVGRGMDAFCQVRMKAQDAESRSAFQRAMDLEPAIVEVYSVSGDWDYLLHVVVKDIPDLETILMTRIHELDCVATASTMFVLRRVKHTTRIPV</sequence>
<name>A0ABR9X534_9RHOB</name>
<dbReference type="Pfam" id="PF01037">
    <property type="entry name" value="AsnC_trans_reg"/>
    <property type="match status" value="1"/>
</dbReference>
<evidence type="ECO:0000259" key="4">
    <source>
        <dbReference type="PROSITE" id="PS50956"/>
    </source>
</evidence>
<dbReference type="SMART" id="SM00344">
    <property type="entry name" value="HTH_ASNC"/>
    <property type="match status" value="1"/>
</dbReference>
<dbReference type="InterPro" id="IPR019888">
    <property type="entry name" value="Tscrpt_reg_AsnC-like"/>
</dbReference>
<dbReference type="InterPro" id="IPR000485">
    <property type="entry name" value="AsnC-type_HTH_dom"/>
</dbReference>
<dbReference type="SUPFAM" id="SSF54909">
    <property type="entry name" value="Dimeric alpha+beta barrel"/>
    <property type="match status" value="1"/>
</dbReference>
<evidence type="ECO:0000256" key="1">
    <source>
        <dbReference type="ARBA" id="ARBA00023015"/>
    </source>
</evidence>
<keyword evidence="2" id="KW-0238">DNA-binding</keyword>
<feature type="domain" description="HTH asnC-type" evidence="4">
    <location>
        <begin position="11"/>
        <end position="72"/>
    </location>
</feature>
<dbReference type="PANTHER" id="PTHR30154">
    <property type="entry name" value="LEUCINE-RESPONSIVE REGULATORY PROTEIN"/>
    <property type="match status" value="1"/>
</dbReference>
<dbReference type="SUPFAM" id="SSF46785">
    <property type="entry name" value="Winged helix' DNA-binding domain"/>
    <property type="match status" value="1"/>
</dbReference>
<evidence type="ECO:0000313" key="6">
    <source>
        <dbReference type="Proteomes" id="UP000607796"/>
    </source>
</evidence>
<dbReference type="Gene3D" id="3.30.70.920">
    <property type="match status" value="1"/>
</dbReference>
<dbReference type="PROSITE" id="PS50956">
    <property type="entry name" value="HTH_ASNC_2"/>
    <property type="match status" value="1"/>
</dbReference>